<dbReference type="GO" id="GO:0046872">
    <property type="term" value="F:metal ion binding"/>
    <property type="evidence" value="ECO:0007669"/>
    <property type="project" value="UniProtKB-KW"/>
</dbReference>
<dbReference type="Pfam" id="PF00459">
    <property type="entry name" value="Inositol_P"/>
    <property type="match status" value="1"/>
</dbReference>
<geneLocation type="plasmid" evidence="7">
    <name>psms3-1</name>
</geneLocation>
<accession>A0A222EAX2</accession>
<feature type="binding site" evidence="5">
    <location>
        <position position="85"/>
    </location>
    <ligand>
        <name>Mg(2+)</name>
        <dbReference type="ChEBI" id="CHEBI:18420"/>
        <label>1</label>
        <note>catalytic</note>
    </ligand>
</feature>
<dbReference type="OrthoDB" id="9785695at2"/>
<sequence length="257" mass="27630">MTDIGTLEFATALAQEAGHLAQTLRANAPQDFVATKGKMDFITHADRASERLIRERIAQAFPGDTVLGEEEGGTPTDSFWIVDPIDGTTNYLNGLPDWGVCIARVVDGVLIDGVITCPDHQTTATATRGQGAYLNGVRILPRHRPDMPLVQLGYSPRAPLPQHLHQIGRIIAQGADYRRSGAACTGLLSIAAGWSDVYYEKHLNLWDAAPGLLLIAEAGGTSVHTPIPQFARHGSEVLALGSSMRTQADLWQGIFAT</sequence>
<feature type="binding site" evidence="5">
    <location>
        <position position="207"/>
    </location>
    <ligand>
        <name>Mg(2+)</name>
        <dbReference type="ChEBI" id="CHEBI:18420"/>
        <label>1</label>
        <note>catalytic</note>
    </ligand>
</feature>
<dbReference type="AlphaFoldDB" id="A0A222EAX2"/>
<feature type="binding site" evidence="5">
    <location>
        <position position="83"/>
    </location>
    <ligand>
        <name>Mg(2+)</name>
        <dbReference type="ChEBI" id="CHEBI:18420"/>
        <label>1</label>
        <note>catalytic</note>
    </ligand>
</feature>
<evidence type="ECO:0000313" key="6">
    <source>
        <dbReference type="EMBL" id="ASP23347.1"/>
    </source>
</evidence>
<dbReference type="PANTHER" id="PTHR20854">
    <property type="entry name" value="INOSITOL MONOPHOSPHATASE"/>
    <property type="match status" value="1"/>
</dbReference>
<protein>
    <submittedName>
        <fullName evidence="6">Inositol-1-monophosphatase</fullName>
        <ecNumber evidence="6">3.1.3.25</ecNumber>
    </submittedName>
</protein>
<evidence type="ECO:0000313" key="7">
    <source>
        <dbReference type="Proteomes" id="UP000203589"/>
    </source>
</evidence>
<keyword evidence="7" id="KW-1185">Reference proteome</keyword>
<keyword evidence="2 5" id="KW-0479">Metal-binding</keyword>
<dbReference type="InterPro" id="IPR020583">
    <property type="entry name" value="Inositol_monoP_metal-BS"/>
</dbReference>
<feature type="binding site" evidence="5">
    <location>
        <position position="69"/>
    </location>
    <ligand>
        <name>Mg(2+)</name>
        <dbReference type="ChEBI" id="CHEBI:18420"/>
        <label>1</label>
        <note>catalytic</note>
    </ligand>
</feature>
<keyword evidence="4 5" id="KW-0460">Magnesium</keyword>
<organism evidence="6 7">
    <name type="scientific">Antarctobacter heliothermus</name>
    <dbReference type="NCBI Taxonomy" id="74033"/>
    <lineage>
        <taxon>Bacteria</taxon>
        <taxon>Pseudomonadati</taxon>
        <taxon>Pseudomonadota</taxon>
        <taxon>Alphaproteobacteria</taxon>
        <taxon>Rhodobacterales</taxon>
        <taxon>Roseobacteraceae</taxon>
        <taxon>Antarctobacter</taxon>
    </lineage>
</organism>
<dbReference type="Gene3D" id="3.40.190.80">
    <property type="match status" value="1"/>
</dbReference>
<dbReference type="KEGG" id="aht:ANTHELSMS3_04959"/>
<feature type="binding site" evidence="5">
    <location>
        <position position="86"/>
    </location>
    <ligand>
        <name>Mg(2+)</name>
        <dbReference type="ChEBI" id="CHEBI:18420"/>
        <label>1</label>
        <note>catalytic</note>
    </ligand>
</feature>
<dbReference type="RefSeq" id="WP_094037445.1">
    <property type="nucleotide sequence ID" value="NZ_CP022541.1"/>
</dbReference>
<dbReference type="InterPro" id="IPR000760">
    <property type="entry name" value="Inositol_monophosphatase-like"/>
</dbReference>
<dbReference type="SUPFAM" id="SSF56655">
    <property type="entry name" value="Carbohydrate phosphatase"/>
    <property type="match status" value="1"/>
</dbReference>
<comment type="cofactor">
    <cofactor evidence="5">
        <name>Mg(2+)</name>
        <dbReference type="ChEBI" id="CHEBI:18420"/>
    </cofactor>
</comment>
<dbReference type="GO" id="GO:0008934">
    <property type="term" value="F:inositol monophosphate 1-phosphatase activity"/>
    <property type="evidence" value="ECO:0007669"/>
    <property type="project" value="TreeGrafter"/>
</dbReference>
<gene>
    <name evidence="6" type="ORF">ANTHELSMS3_04959</name>
</gene>
<keyword evidence="3 6" id="KW-0378">Hydrolase</keyword>
<evidence type="ECO:0000256" key="3">
    <source>
        <dbReference type="ARBA" id="ARBA00022801"/>
    </source>
</evidence>
<evidence type="ECO:0000256" key="5">
    <source>
        <dbReference type="PIRSR" id="PIRSR600760-2"/>
    </source>
</evidence>
<dbReference type="PROSITE" id="PS00629">
    <property type="entry name" value="IMP_1"/>
    <property type="match status" value="1"/>
</dbReference>
<name>A0A222EAX2_9RHOB</name>
<dbReference type="GO" id="GO:0007165">
    <property type="term" value="P:signal transduction"/>
    <property type="evidence" value="ECO:0007669"/>
    <property type="project" value="TreeGrafter"/>
</dbReference>
<evidence type="ECO:0000256" key="1">
    <source>
        <dbReference type="ARBA" id="ARBA00009759"/>
    </source>
</evidence>
<dbReference type="PANTHER" id="PTHR20854:SF4">
    <property type="entry name" value="INOSITOL-1-MONOPHOSPHATASE-RELATED"/>
    <property type="match status" value="1"/>
</dbReference>
<comment type="similarity">
    <text evidence="1">Belongs to the inositol monophosphatase superfamily.</text>
</comment>
<dbReference type="PRINTS" id="PR00377">
    <property type="entry name" value="IMPHPHTASES"/>
</dbReference>
<keyword evidence="6" id="KW-0614">Plasmid</keyword>
<proteinExistence type="inferred from homology"/>
<evidence type="ECO:0000256" key="2">
    <source>
        <dbReference type="ARBA" id="ARBA00022723"/>
    </source>
</evidence>
<dbReference type="GO" id="GO:0006020">
    <property type="term" value="P:inositol metabolic process"/>
    <property type="evidence" value="ECO:0007669"/>
    <property type="project" value="TreeGrafter"/>
</dbReference>
<dbReference type="Proteomes" id="UP000203589">
    <property type="component" value="Plasmid pSMS3-1"/>
</dbReference>
<dbReference type="EC" id="3.1.3.25" evidence="6"/>
<dbReference type="Gene3D" id="3.30.540.10">
    <property type="entry name" value="Fructose-1,6-Bisphosphatase, subunit A, domain 1"/>
    <property type="match status" value="1"/>
</dbReference>
<evidence type="ECO:0000256" key="4">
    <source>
        <dbReference type="ARBA" id="ARBA00022842"/>
    </source>
</evidence>
<dbReference type="EMBL" id="CP022541">
    <property type="protein sequence ID" value="ASP23347.1"/>
    <property type="molecule type" value="Genomic_DNA"/>
</dbReference>
<reference evidence="6 7" key="1">
    <citation type="submission" date="2017-07" db="EMBL/GenBank/DDBJ databases">
        <title>Genome Sequence of Antarctobacter heliothermus Strain SMS3 Isolated from a culture of the Diatom Skeletonema marinoi.</title>
        <authorList>
            <person name="Topel M."/>
            <person name="Pinder M.I.M."/>
            <person name="Johansson O.N."/>
            <person name="Kourtchenko O."/>
            <person name="Godhe A."/>
            <person name="Clarke A.K."/>
        </authorList>
    </citation>
    <scope>NUCLEOTIDE SEQUENCE [LARGE SCALE GENOMIC DNA]</scope>
    <source>
        <strain evidence="6 7">SMS3</strain>
        <plasmid evidence="7">Plasmid psms3-1</plasmid>
    </source>
</reference>